<protein>
    <submittedName>
        <fullName evidence="3">PepSY-like domain-containing protein</fullName>
    </submittedName>
</protein>
<evidence type="ECO:0000259" key="2">
    <source>
        <dbReference type="Pfam" id="PF11396"/>
    </source>
</evidence>
<reference evidence="3" key="1">
    <citation type="submission" date="2021-03" db="EMBL/GenBank/DDBJ databases">
        <title>Fibrella sp. HMF5335 genome sequencing and assembly.</title>
        <authorList>
            <person name="Kang H."/>
            <person name="Kim H."/>
            <person name="Bae S."/>
            <person name="Joh K."/>
        </authorList>
    </citation>
    <scope>NUCLEOTIDE SEQUENCE</scope>
    <source>
        <strain evidence="3">HMF5335</strain>
    </source>
</reference>
<evidence type="ECO:0000256" key="1">
    <source>
        <dbReference type="SAM" id="SignalP"/>
    </source>
</evidence>
<dbReference type="InterPro" id="IPR021533">
    <property type="entry name" value="PepSY-like"/>
</dbReference>
<organism evidence="3 4">
    <name type="scientific">Fibrella rubiginis</name>
    <dbReference type="NCBI Taxonomy" id="2817060"/>
    <lineage>
        <taxon>Bacteria</taxon>
        <taxon>Pseudomonadati</taxon>
        <taxon>Bacteroidota</taxon>
        <taxon>Cytophagia</taxon>
        <taxon>Cytophagales</taxon>
        <taxon>Spirosomataceae</taxon>
        <taxon>Fibrella</taxon>
    </lineage>
</organism>
<feature type="chain" id="PRO_5036884640" evidence="1">
    <location>
        <begin position="22"/>
        <end position="149"/>
    </location>
</feature>
<comment type="caution">
    <text evidence="3">The sequence shown here is derived from an EMBL/GenBank/DDBJ whole genome shotgun (WGS) entry which is preliminary data.</text>
</comment>
<feature type="domain" description="Putative beta-lactamase-inhibitor-like PepSY-like" evidence="2">
    <location>
        <begin position="23"/>
        <end position="79"/>
    </location>
</feature>
<dbReference type="EMBL" id="JAFMYV010000003">
    <property type="protein sequence ID" value="MBO0936382.1"/>
    <property type="molecule type" value="Genomic_DNA"/>
</dbReference>
<feature type="domain" description="Putative beta-lactamase-inhibitor-like PepSY-like" evidence="2">
    <location>
        <begin position="81"/>
        <end position="142"/>
    </location>
</feature>
<sequence length="149" mass="16514">MKMYQSAMLSCFFLVSGYSVTAQKLKANQVPAPVQQAFKGKFARATDIDWKKEGNQYKASFDMGDVDHDVFYNAAGKLVSHSYEIKVAELPAAVQAAAKTNFPKHKLDDPERVETNGTVTYKVELDGRPDMKAVFAADGKLISKKEDID</sequence>
<proteinExistence type="predicted"/>
<dbReference type="Pfam" id="PF11396">
    <property type="entry name" value="PepSY_like"/>
    <property type="match status" value="2"/>
</dbReference>
<dbReference type="AlphaFoldDB" id="A0A939K0R7"/>
<keyword evidence="4" id="KW-1185">Reference proteome</keyword>
<evidence type="ECO:0000313" key="4">
    <source>
        <dbReference type="Proteomes" id="UP000664034"/>
    </source>
</evidence>
<evidence type="ECO:0000313" key="3">
    <source>
        <dbReference type="EMBL" id="MBO0936382.1"/>
    </source>
</evidence>
<keyword evidence="1" id="KW-0732">Signal</keyword>
<accession>A0A939K0R7</accession>
<dbReference type="SUPFAM" id="SSF160574">
    <property type="entry name" value="BT0923-like"/>
    <property type="match status" value="1"/>
</dbReference>
<dbReference type="Proteomes" id="UP000664034">
    <property type="component" value="Unassembled WGS sequence"/>
</dbReference>
<name>A0A939K0R7_9BACT</name>
<dbReference type="Gene3D" id="3.10.450.360">
    <property type="match status" value="1"/>
</dbReference>
<gene>
    <name evidence="3" type="ORF">J2I47_07460</name>
</gene>
<feature type="signal peptide" evidence="1">
    <location>
        <begin position="1"/>
        <end position="21"/>
    </location>
</feature>
<dbReference type="RefSeq" id="WP_207363948.1">
    <property type="nucleotide sequence ID" value="NZ_JAFMYV010000003.1"/>
</dbReference>